<dbReference type="EMBL" id="JALBCA010000043">
    <property type="protein sequence ID" value="KAI2386944.1"/>
    <property type="molecule type" value="Genomic_DNA"/>
</dbReference>
<name>A0ACB8UX48_9EURO</name>
<evidence type="ECO:0000313" key="1">
    <source>
        <dbReference type="EMBL" id="KAI2386944.1"/>
    </source>
</evidence>
<protein>
    <submittedName>
        <fullName evidence="1">Uncharacterized protein</fullName>
    </submittedName>
</protein>
<accession>A0ACB8UX48</accession>
<organism evidence="1">
    <name type="scientific">Ophidiomyces ophidiicola</name>
    <dbReference type="NCBI Taxonomy" id="1387563"/>
    <lineage>
        <taxon>Eukaryota</taxon>
        <taxon>Fungi</taxon>
        <taxon>Dikarya</taxon>
        <taxon>Ascomycota</taxon>
        <taxon>Pezizomycotina</taxon>
        <taxon>Eurotiomycetes</taxon>
        <taxon>Eurotiomycetidae</taxon>
        <taxon>Onygenales</taxon>
        <taxon>Onygenaceae</taxon>
        <taxon>Ophidiomyces</taxon>
    </lineage>
</organism>
<sequence length="711" mass="78457">MGRSEPPFLYDPPSHRGPPSPNRTFNPKAVTQESWAPSPPQSKKDGPLVNFNQHPDSFGLIATGRNIKTMSPKTKQRVKRARITQLVLRILTLIGALGLLFCVICIKGTTLTLAWMIRVPPCVSIVHTLYGIYHLFRSSNARTPASSASYMLFAAVLDAGLIPLYVFIGIVSNIEYEQKSYGWQTLFGTAEAREKIVQTLFLACSTVGGLHLISLGIDLYLAIMFRKISKLPPDMNPLEDNLTSRGPKRPRSEIAEKHLSQSTTNSIEDNRHSLAKEPLIASRTVPFMHTRTDSESTLSGPEFRGAESPRSSYYSAHSRMHSRTHLPNRQLRSSHGNKPNPDFSQLSAMKHAATPSRPQSARMNAPLQFDIAEPKARDPSGVSSLSDENWQAYPSSPPSPDMYPVDSAGGLLSVANREGTPMIPDVESEKLEYTEPHDSIARGGTVIRHYEEYAALANNYDTPENIYEDNYAENLYNSIELDLGNHQLIGYAKDERDEPTRHITFNPLEMNPPTPRPTEQESVRSTNSKSSLRRIALADIPNPPSDNGQTTPVKGLKFRSYGDLESVKVSPAQRSGSFRGKSSDFTTPNSTEKKVKTRWRRKTGIYESVNNADESDHDSGEDNNKPDHRDSDHKGRVVSNTGIDLGLGPAGYGNYIAGLGVGRRREVSGKMAEEGRVGSLSPSNDSSTGIEGGKKITNDYRAAGWARFKGL</sequence>
<comment type="caution">
    <text evidence="1">The sequence shown here is derived from an EMBL/GenBank/DDBJ whole genome shotgun (WGS) entry which is preliminary data.</text>
</comment>
<gene>
    <name evidence="1" type="ORF">LOY88_003326</name>
</gene>
<reference evidence="1" key="1">
    <citation type="journal article" date="2022" name="bioRxiv">
        <title>Population genetic analysis of Ophidiomyces ophidiicola, the causative agent of snake fungal disease, indicates recent introductions to the USA.</title>
        <authorList>
            <person name="Ladner J.T."/>
            <person name="Palmer J.M."/>
            <person name="Ettinger C.L."/>
            <person name="Stajich J.E."/>
            <person name="Farrell T.M."/>
            <person name="Glorioso B.M."/>
            <person name="Lawson B."/>
            <person name="Price S.J."/>
            <person name="Stengle A.G."/>
            <person name="Grear D.A."/>
            <person name="Lorch J.M."/>
        </authorList>
    </citation>
    <scope>NUCLEOTIDE SEQUENCE</scope>
    <source>
        <strain evidence="1">NWHC 24266-5</strain>
    </source>
</reference>
<proteinExistence type="predicted"/>